<keyword evidence="3 4" id="KW-0808">Transferase</keyword>
<dbReference type="SUPFAM" id="SSF53756">
    <property type="entry name" value="UDP-Glycosyltransferase/glycogen phosphorylase"/>
    <property type="match status" value="1"/>
</dbReference>
<keyword evidence="5" id="KW-0472">Membrane</keyword>
<dbReference type="PANTHER" id="PTHR48043">
    <property type="entry name" value="EG:EG0003.4 PROTEIN-RELATED"/>
    <property type="match status" value="1"/>
</dbReference>
<keyword evidence="2 4" id="KW-0328">Glycosyltransferase</keyword>
<dbReference type="EMBL" id="OV651823">
    <property type="protein sequence ID" value="CAH1101353.1"/>
    <property type="molecule type" value="Genomic_DNA"/>
</dbReference>
<dbReference type="OrthoDB" id="5835829at2759"/>
<keyword evidence="5" id="KW-0812">Transmembrane</keyword>
<evidence type="ECO:0000256" key="2">
    <source>
        <dbReference type="ARBA" id="ARBA00022676"/>
    </source>
</evidence>
<accession>A0A9P0CJR4</accession>
<proteinExistence type="inferred from homology"/>
<evidence type="ECO:0000256" key="4">
    <source>
        <dbReference type="RuleBase" id="RU003718"/>
    </source>
</evidence>
<protein>
    <recommendedName>
        <fullName evidence="5">UDP-glucuronosyltransferase</fullName>
        <ecNumber evidence="5">2.4.1.17</ecNumber>
    </recommendedName>
</protein>
<evidence type="ECO:0000313" key="6">
    <source>
        <dbReference type="EMBL" id="CAH1101353.1"/>
    </source>
</evidence>
<evidence type="ECO:0000256" key="3">
    <source>
        <dbReference type="ARBA" id="ARBA00022679"/>
    </source>
</evidence>
<evidence type="ECO:0000313" key="7">
    <source>
        <dbReference type="Proteomes" id="UP001153636"/>
    </source>
</evidence>
<feature type="transmembrane region" description="Helical" evidence="5">
    <location>
        <begin position="476"/>
        <end position="500"/>
    </location>
</feature>
<feature type="transmembrane region" description="Helical" evidence="5">
    <location>
        <begin position="7"/>
        <end position="28"/>
    </location>
</feature>
<comment type="subcellular location">
    <subcellularLocation>
        <location evidence="5">Membrane</location>
        <topology evidence="5">Single-pass membrane protein</topology>
    </subcellularLocation>
</comment>
<gene>
    <name evidence="6" type="ORF">PSYICH_LOCUS2672</name>
</gene>
<dbReference type="GO" id="GO:0016020">
    <property type="term" value="C:membrane"/>
    <property type="evidence" value="ECO:0007669"/>
    <property type="project" value="UniProtKB-SubCell"/>
</dbReference>
<comment type="caution">
    <text evidence="5">Lacks conserved residue(s) required for the propagation of feature annotation.</text>
</comment>
<dbReference type="PROSITE" id="PS00375">
    <property type="entry name" value="UDPGT"/>
    <property type="match status" value="1"/>
</dbReference>
<evidence type="ECO:0000256" key="5">
    <source>
        <dbReference type="RuleBase" id="RU362059"/>
    </source>
</evidence>
<dbReference type="FunFam" id="3.40.50.2000:FF:000050">
    <property type="entry name" value="UDP-glucuronosyltransferase"/>
    <property type="match status" value="1"/>
</dbReference>
<keyword evidence="5" id="KW-1133">Transmembrane helix</keyword>
<dbReference type="InterPro" id="IPR002213">
    <property type="entry name" value="UDP_glucos_trans"/>
</dbReference>
<sequence length="517" mass="59418">MKIKTTYIHLILMTIFTFTESINILVVMPHIGKSHQLVFEPLFKKLTEKHKLTIITRYPQKNPGLNRRDINIAPDYLDISDTEILSFNNFTGSRIEKYTTVNLLAFIAHQACKDGLSHPNYMKFLKENNHFDLILIEVFNTPCFMGVAKKFNAPMIGLSSCMWLPWTFKWFGSDSNPSYVPNHFLDHTDRMSFLARVENTLIHIYSNIVYNSVIEKSGRQISKEYTDIDFNENGDIMGNISLLLINTHFILNSRLPMSPNSIGVGGIHVDSVPVKPLPQDLERIVNDSKHGVIYMSMGSTLRGDSFPEDKKQAILKAFSRIPQRIVWKWEGEMKNKPENVLTYRWVPQRDILCHPNTKLFISHGGLLGTIETINCGKPVLLLPQFGDQFANAAAVEQNGGGLVLNMNDVNDEILYEKLQILLSTNFSTSAKELSIRYKDRPLSPMDTALYWIEYVWRHKGAHFMKIESVDMPLYKYYLLDVITFLSIIALIVFYVIYAISKYVLTKLFIRQEKIKSS</sequence>
<dbReference type="AlphaFoldDB" id="A0A9P0CJR4"/>
<dbReference type="Pfam" id="PF00201">
    <property type="entry name" value="UDPGT"/>
    <property type="match status" value="1"/>
</dbReference>
<reference evidence="6" key="1">
    <citation type="submission" date="2022-01" db="EMBL/GenBank/DDBJ databases">
        <authorList>
            <person name="King R."/>
        </authorList>
    </citation>
    <scope>NUCLEOTIDE SEQUENCE</scope>
</reference>
<name>A0A9P0CJR4_9CUCU</name>
<dbReference type="InterPro" id="IPR035595">
    <property type="entry name" value="UDP_glycos_trans_CS"/>
</dbReference>
<dbReference type="Proteomes" id="UP001153636">
    <property type="component" value="Chromosome 11"/>
</dbReference>
<dbReference type="InterPro" id="IPR050271">
    <property type="entry name" value="UDP-glycosyltransferase"/>
</dbReference>
<dbReference type="Gene3D" id="3.40.50.2000">
    <property type="entry name" value="Glycogen Phosphorylase B"/>
    <property type="match status" value="1"/>
</dbReference>
<dbReference type="GO" id="GO:0015020">
    <property type="term" value="F:glucuronosyltransferase activity"/>
    <property type="evidence" value="ECO:0007669"/>
    <property type="project" value="UniProtKB-EC"/>
</dbReference>
<dbReference type="EC" id="2.4.1.17" evidence="5"/>
<organism evidence="6 7">
    <name type="scientific">Psylliodes chrysocephalus</name>
    <dbReference type="NCBI Taxonomy" id="3402493"/>
    <lineage>
        <taxon>Eukaryota</taxon>
        <taxon>Metazoa</taxon>
        <taxon>Ecdysozoa</taxon>
        <taxon>Arthropoda</taxon>
        <taxon>Hexapoda</taxon>
        <taxon>Insecta</taxon>
        <taxon>Pterygota</taxon>
        <taxon>Neoptera</taxon>
        <taxon>Endopterygota</taxon>
        <taxon>Coleoptera</taxon>
        <taxon>Polyphaga</taxon>
        <taxon>Cucujiformia</taxon>
        <taxon>Chrysomeloidea</taxon>
        <taxon>Chrysomelidae</taxon>
        <taxon>Galerucinae</taxon>
        <taxon>Alticini</taxon>
        <taxon>Psylliodes</taxon>
    </lineage>
</organism>
<evidence type="ECO:0000256" key="1">
    <source>
        <dbReference type="ARBA" id="ARBA00009995"/>
    </source>
</evidence>
<keyword evidence="7" id="KW-1185">Reference proteome</keyword>
<comment type="similarity">
    <text evidence="1 4">Belongs to the UDP-glycosyltransferase family.</text>
</comment>
<dbReference type="PANTHER" id="PTHR48043:SF114">
    <property type="entry name" value="IP04436P-RELATED"/>
    <property type="match status" value="1"/>
</dbReference>
<comment type="catalytic activity">
    <reaction evidence="5">
        <text>glucuronate acceptor + UDP-alpha-D-glucuronate = acceptor beta-D-glucuronoside + UDP + H(+)</text>
        <dbReference type="Rhea" id="RHEA:21032"/>
        <dbReference type="ChEBI" id="CHEBI:15378"/>
        <dbReference type="ChEBI" id="CHEBI:58052"/>
        <dbReference type="ChEBI" id="CHEBI:58223"/>
        <dbReference type="ChEBI" id="CHEBI:132367"/>
        <dbReference type="ChEBI" id="CHEBI:132368"/>
        <dbReference type="EC" id="2.4.1.17"/>
    </reaction>
</comment>
<dbReference type="CDD" id="cd03784">
    <property type="entry name" value="GT1_Gtf-like"/>
    <property type="match status" value="1"/>
</dbReference>